<dbReference type="EMBL" id="NHYE01005194">
    <property type="protein sequence ID" value="PPQ76120.1"/>
    <property type="molecule type" value="Genomic_DNA"/>
</dbReference>
<evidence type="ECO:0000313" key="2">
    <source>
        <dbReference type="EMBL" id="PPQ76120.1"/>
    </source>
</evidence>
<feature type="compositionally biased region" description="Basic and acidic residues" evidence="1">
    <location>
        <begin position="1"/>
        <end position="18"/>
    </location>
</feature>
<feature type="region of interest" description="Disordered" evidence="1">
    <location>
        <begin position="1"/>
        <end position="66"/>
    </location>
</feature>
<gene>
    <name evidence="2" type="ORF">CVT26_011675</name>
</gene>
<evidence type="ECO:0000256" key="1">
    <source>
        <dbReference type="SAM" id="MobiDB-lite"/>
    </source>
</evidence>
<reference evidence="2 3" key="1">
    <citation type="journal article" date="2018" name="Evol. Lett.">
        <title>Horizontal gene cluster transfer increased hallucinogenic mushroom diversity.</title>
        <authorList>
            <person name="Reynolds H.T."/>
            <person name="Vijayakumar V."/>
            <person name="Gluck-Thaler E."/>
            <person name="Korotkin H.B."/>
            <person name="Matheny P.B."/>
            <person name="Slot J.C."/>
        </authorList>
    </citation>
    <scope>NUCLEOTIDE SEQUENCE [LARGE SCALE GENOMIC DNA]</scope>
    <source>
        <strain evidence="2 3">SRW20</strain>
    </source>
</reference>
<keyword evidence="3" id="KW-1185">Reference proteome</keyword>
<proteinExistence type="predicted"/>
<dbReference type="Proteomes" id="UP000284706">
    <property type="component" value="Unassembled WGS sequence"/>
</dbReference>
<accession>A0A409WCD2</accession>
<dbReference type="InParanoid" id="A0A409WCD2"/>
<protein>
    <submittedName>
        <fullName evidence="2">Uncharacterized protein</fullName>
    </submittedName>
</protein>
<organism evidence="2 3">
    <name type="scientific">Gymnopilus dilepis</name>
    <dbReference type="NCBI Taxonomy" id="231916"/>
    <lineage>
        <taxon>Eukaryota</taxon>
        <taxon>Fungi</taxon>
        <taxon>Dikarya</taxon>
        <taxon>Basidiomycota</taxon>
        <taxon>Agaricomycotina</taxon>
        <taxon>Agaricomycetes</taxon>
        <taxon>Agaricomycetidae</taxon>
        <taxon>Agaricales</taxon>
        <taxon>Agaricineae</taxon>
        <taxon>Hymenogastraceae</taxon>
        <taxon>Gymnopilus</taxon>
    </lineage>
</organism>
<dbReference type="AlphaFoldDB" id="A0A409WCD2"/>
<sequence length="66" mass="7516">MPGEIQHHQLCDKKRDGQNQKNTPFTSQKRPQLDARNSMTPQPSQLPMNAENPDPKLMTKRGLAYA</sequence>
<comment type="caution">
    <text evidence="2">The sequence shown here is derived from an EMBL/GenBank/DDBJ whole genome shotgun (WGS) entry which is preliminary data.</text>
</comment>
<name>A0A409WCD2_9AGAR</name>
<feature type="compositionally biased region" description="Polar residues" evidence="1">
    <location>
        <begin position="19"/>
        <end position="47"/>
    </location>
</feature>
<evidence type="ECO:0000313" key="3">
    <source>
        <dbReference type="Proteomes" id="UP000284706"/>
    </source>
</evidence>